<evidence type="ECO:0000313" key="5">
    <source>
        <dbReference type="Proteomes" id="UP001359485"/>
    </source>
</evidence>
<proteinExistence type="inferred from homology"/>
<keyword evidence="5" id="KW-1185">Reference proteome</keyword>
<gene>
    <name evidence="4" type="ORF">RUM44_008236</name>
</gene>
<protein>
    <submittedName>
        <fullName evidence="4">Uncharacterized protein</fullName>
    </submittedName>
</protein>
<sequence>MKVFLAIICVGLVFSLFKPTDSANIFKKIASIVKFKKKVQVVVIDTGNMETYLSYYLFTSKKSGHKIALKKDFHRMVTPSLAKYSANPPLCTRSLQGLLEQLKKVVPPKKWSKTHVMILGTGGFRLIGPEISAKLLRASKAFFKRNKFKIADSDVMELSDNDEALLDWFSIQVLLGRLFKNTTTVPVLNLGPAAASVGFEPKDRRQVMGSELKTLKLYDCQHKIYTKSYLGLGLEEARYLILRKTDQLRSTVLLTRCIAPGYQFRWTYNGQEYTVKGMSSTSPTNFAGCQQEVRDLVKRYPPSASLTGTQPVAFTHYYYTAYSSGLLNSTTGGRVTVSRLRFAAEFRCQHFEGHLPFLCLDSVYIHTLFILLFGLKEYDVVEFMGSYRGFKADRTLGAAFLGAMKWGK</sequence>
<dbReference type="EMBL" id="JAWJWF010000002">
    <property type="protein sequence ID" value="KAK6637814.1"/>
    <property type="molecule type" value="Genomic_DNA"/>
</dbReference>
<comment type="caution">
    <text evidence="4">The sequence shown here is derived from an EMBL/GenBank/DDBJ whole genome shotgun (WGS) entry which is preliminary data.</text>
</comment>
<dbReference type="Pfam" id="PF01150">
    <property type="entry name" value="GDA1_CD39"/>
    <property type="match status" value="1"/>
</dbReference>
<keyword evidence="3" id="KW-0732">Signal</keyword>
<feature type="chain" id="PRO_5045790218" evidence="3">
    <location>
        <begin position="23"/>
        <end position="408"/>
    </location>
</feature>
<reference evidence="4 5" key="1">
    <citation type="submission" date="2023-09" db="EMBL/GenBank/DDBJ databases">
        <title>Genomes of two closely related lineages of the louse Polyplax serrata with different host specificities.</title>
        <authorList>
            <person name="Martinu J."/>
            <person name="Tarabai H."/>
            <person name="Stefka J."/>
            <person name="Hypsa V."/>
        </authorList>
    </citation>
    <scope>NUCLEOTIDE SEQUENCE [LARGE SCALE GENOMIC DNA]</scope>
    <source>
        <strain evidence="4">98ZLc_SE</strain>
    </source>
</reference>
<dbReference type="Gene3D" id="3.30.420.150">
    <property type="entry name" value="Exopolyphosphatase. Domain 2"/>
    <property type="match status" value="1"/>
</dbReference>
<evidence type="ECO:0000313" key="4">
    <source>
        <dbReference type="EMBL" id="KAK6637814.1"/>
    </source>
</evidence>
<comment type="similarity">
    <text evidence="1">Belongs to the GDA1/CD39 NTPase family.</text>
</comment>
<feature type="signal peptide" evidence="3">
    <location>
        <begin position="1"/>
        <end position="22"/>
    </location>
</feature>
<evidence type="ECO:0000256" key="3">
    <source>
        <dbReference type="SAM" id="SignalP"/>
    </source>
</evidence>
<dbReference type="PANTHER" id="PTHR11782:SF127">
    <property type="entry name" value="NTPASE, ISOFORM F"/>
    <property type="match status" value="1"/>
</dbReference>
<name>A0ABR1BBS3_POLSC</name>
<accession>A0ABR1BBS3</accession>
<organism evidence="4 5">
    <name type="scientific">Polyplax serrata</name>
    <name type="common">Common mouse louse</name>
    <dbReference type="NCBI Taxonomy" id="468196"/>
    <lineage>
        <taxon>Eukaryota</taxon>
        <taxon>Metazoa</taxon>
        <taxon>Ecdysozoa</taxon>
        <taxon>Arthropoda</taxon>
        <taxon>Hexapoda</taxon>
        <taxon>Insecta</taxon>
        <taxon>Pterygota</taxon>
        <taxon>Neoptera</taxon>
        <taxon>Paraneoptera</taxon>
        <taxon>Psocodea</taxon>
        <taxon>Troctomorpha</taxon>
        <taxon>Phthiraptera</taxon>
        <taxon>Anoplura</taxon>
        <taxon>Polyplacidae</taxon>
        <taxon>Polyplax</taxon>
    </lineage>
</organism>
<evidence type="ECO:0000256" key="2">
    <source>
        <dbReference type="ARBA" id="ARBA00022801"/>
    </source>
</evidence>
<dbReference type="Gene3D" id="3.30.420.40">
    <property type="match status" value="1"/>
</dbReference>
<dbReference type="InterPro" id="IPR000407">
    <property type="entry name" value="GDA1_CD39_NTPase"/>
</dbReference>
<dbReference type="Proteomes" id="UP001359485">
    <property type="component" value="Unassembled WGS sequence"/>
</dbReference>
<dbReference type="PANTHER" id="PTHR11782">
    <property type="entry name" value="ADENOSINE/GUANOSINE DIPHOSPHATASE"/>
    <property type="match status" value="1"/>
</dbReference>
<evidence type="ECO:0000256" key="1">
    <source>
        <dbReference type="ARBA" id="ARBA00009283"/>
    </source>
</evidence>
<keyword evidence="2" id="KW-0378">Hydrolase</keyword>